<proteinExistence type="predicted"/>
<sequence>MSGAKYTLPHSPSKRCLDRFSILDIDEQEDGLVPFWQILEEVLRQPVRTTAQFVEVLDTISCTLRETSGVADDYGTLRRVVDQTGPEFFQVIWPNIVRHALSLKQHFPDAYIPILSAGDTLALSHSQVASLVSHQFLCTLECPSWRDGYHDFSIWYGSEQRHSIAAEMYLASLFEYFKMMNPQGETSQDEGDAIMFKLNSSALDSSVHSPEWKQVALTQLRVVRVPCYSSDLQRPECQGSEGAVVVSANKDIGFGQSATQEEVFVGNTPEACPAVLFVPTLEGDCALLIEGARPMITIQGQRREVSWEVLPVDARIGGRMLFMDALEIDELDQDDGLLPDLEPEHMEREIRKAFAAFSSYGSSELDGYVWSGIWGCGAFNGDPVVKMIVVWIAASSSRKELFIVCDPFYQDFADTFERFAARAQESWNAMDLWLWLGRIPRNTKRLETLRLLQDAVEEAR</sequence>
<dbReference type="EMBL" id="CM047940">
    <property type="protein sequence ID" value="KAI9904172.1"/>
    <property type="molecule type" value="Genomic_DNA"/>
</dbReference>
<gene>
    <name evidence="1" type="ORF">N3K66_000701</name>
</gene>
<protein>
    <submittedName>
        <fullName evidence="1">Uncharacterized protein</fullName>
    </submittedName>
</protein>
<comment type="caution">
    <text evidence="1">The sequence shown here is derived from an EMBL/GenBank/DDBJ whole genome shotgun (WGS) entry which is preliminary data.</text>
</comment>
<reference evidence="1" key="1">
    <citation type="submission" date="2022-10" db="EMBL/GenBank/DDBJ databases">
        <title>Complete Genome of Trichothecium roseum strain YXFP-22015, a Plant Pathogen Isolated from Citrus.</title>
        <authorList>
            <person name="Wang Y."/>
            <person name="Zhu L."/>
        </authorList>
    </citation>
    <scope>NUCLEOTIDE SEQUENCE</scope>
    <source>
        <strain evidence="1">YXFP-22015</strain>
    </source>
</reference>
<keyword evidence="2" id="KW-1185">Reference proteome</keyword>
<accession>A0ACC0VCR0</accession>
<name>A0ACC0VCR0_9HYPO</name>
<evidence type="ECO:0000313" key="1">
    <source>
        <dbReference type="EMBL" id="KAI9904172.1"/>
    </source>
</evidence>
<organism evidence="1 2">
    <name type="scientific">Trichothecium roseum</name>
    <dbReference type="NCBI Taxonomy" id="47278"/>
    <lineage>
        <taxon>Eukaryota</taxon>
        <taxon>Fungi</taxon>
        <taxon>Dikarya</taxon>
        <taxon>Ascomycota</taxon>
        <taxon>Pezizomycotina</taxon>
        <taxon>Sordariomycetes</taxon>
        <taxon>Hypocreomycetidae</taxon>
        <taxon>Hypocreales</taxon>
        <taxon>Hypocreales incertae sedis</taxon>
        <taxon>Trichothecium</taxon>
    </lineage>
</organism>
<evidence type="ECO:0000313" key="2">
    <source>
        <dbReference type="Proteomes" id="UP001163324"/>
    </source>
</evidence>
<dbReference type="Proteomes" id="UP001163324">
    <property type="component" value="Chromosome 1"/>
</dbReference>